<dbReference type="InterPro" id="IPR036770">
    <property type="entry name" value="Ankyrin_rpt-contain_sf"/>
</dbReference>
<feature type="repeat" description="ANK" evidence="3">
    <location>
        <begin position="1723"/>
        <end position="1755"/>
    </location>
</feature>
<evidence type="ECO:0000256" key="1">
    <source>
        <dbReference type="ARBA" id="ARBA00022737"/>
    </source>
</evidence>
<evidence type="ECO:0000313" key="6">
    <source>
        <dbReference type="Proteomes" id="UP000546213"/>
    </source>
</evidence>
<feature type="repeat" description="ANK" evidence="3">
    <location>
        <begin position="302"/>
        <end position="330"/>
    </location>
</feature>
<proteinExistence type="predicted"/>
<feature type="repeat" description="ANK" evidence="3">
    <location>
        <begin position="555"/>
        <end position="587"/>
    </location>
</feature>
<evidence type="ECO:0000313" key="5">
    <source>
        <dbReference type="EMBL" id="KAF5582059.1"/>
    </source>
</evidence>
<dbReference type="PRINTS" id="PR01415">
    <property type="entry name" value="ANKYRIN"/>
</dbReference>
<feature type="repeat" description="ANK" evidence="3">
    <location>
        <begin position="1523"/>
        <end position="1555"/>
    </location>
</feature>
<dbReference type="Gene3D" id="1.25.40.20">
    <property type="entry name" value="Ankyrin repeat-containing domain"/>
    <property type="match status" value="5"/>
</dbReference>
<dbReference type="PROSITE" id="PS50297">
    <property type="entry name" value="ANK_REP_REGION"/>
    <property type="match status" value="3"/>
</dbReference>
<dbReference type="SMART" id="SM00248">
    <property type="entry name" value="ANK"/>
    <property type="match status" value="16"/>
</dbReference>
<dbReference type="PANTHER" id="PTHR24198:SF165">
    <property type="entry name" value="ANKYRIN REPEAT-CONTAINING PROTEIN-RELATED"/>
    <property type="match status" value="1"/>
</dbReference>
<evidence type="ECO:0000256" key="3">
    <source>
        <dbReference type="PROSITE-ProRule" id="PRU00023"/>
    </source>
</evidence>
<dbReference type="PROSITE" id="PS50088">
    <property type="entry name" value="ANK_REPEAT"/>
    <property type="match status" value="4"/>
</dbReference>
<keyword evidence="1" id="KW-0677">Repeat</keyword>
<comment type="caution">
    <text evidence="5">The sequence shown here is derived from an EMBL/GenBank/DDBJ whole genome shotgun (WGS) entry which is preliminary data.</text>
</comment>
<name>A0A8H5KWT4_9HYPO</name>
<evidence type="ECO:0008006" key="7">
    <source>
        <dbReference type="Google" id="ProtNLM"/>
    </source>
</evidence>
<gene>
    <name evidence="5" type="ORF">FPCIR_9816</name>
</gene>
<feature type="compositionally biased region" description="Basic and acidic residues" evidence="4">
    <location>
        <begin position="1252"/>
        <end position="1263"/>
    </location>
</feature>
<dbReference type="OrthoDB" id="194358at2759"/>
<dbReference type="SUPFAM" id="SSF48403">
    <property type="entry name" value="Ankyrin repeat"/>
    <property type="match status" value="3"/>
</dbReference>
<keyword evidence="6" id="KW-1185">Reference proteome</keyword>
<keyword evidence="2 3" id="KW-0040">ANK repeat</keyword>
<dbReference type="InterPro" id="IPR002110">
    <property type="entry name" value="Ankyrin_rpt"/>
</dbReference>
<dbReference type="Pfam" id="PF12796">
    <property type="entry name" value="Ank_2"/>
    <property type="match status" value="3"/>
</dbReference>
<evidence type="ECO:0000256" key="2">
    <source>
        <dbReference type="ARBA" id="ARBA00023043"/>
    </source>
</evidence>
<dbReference type="Proteomes" id="UP000546213">
    <property type="component" value="Unassembled WGS sequence"/>
</dbReference>
<feature type="region of interest" description="Disordered" evidence="4">
    <location>
        <begin position="1229"/>
        <end position="1263"/>
    </location>
</feature>
<protein>
    <recommendedName>
        <fullName evidence="7">Ankyrin</fullName>
    </recommendedName>
</protein>
<reference evidence="5 6" key="1">
    <citation type="submission" date="2020-05" db="EMBL/GenBank/DDBJ databases">
        <title>Identification and distribution of gene clusters putatively required for synthesis of sphingolipid metabolism inhibitors in phylogenetically diverse species of the filamentous fungus Fusarium.</title>
        <authorList>
            <person name="Kim H.-S."/>
            <person name="Busman M."/>
            <person name="Brown D.W."/>
            <person name="Divon H."/>
            <person name="Uhlig S."/>
            <person name="Proctor R.H."/>
        </authorList>
    </citation>
    <scope>NUCLEOTIDE SEQUENCE [LARGE SCALE GENOMIC DNA]</scope>
    <source>
        <strain evidence="5 6">NRRL 36939</strain>
    </source>
</reference>
<organism evidence="5 6">
    <name type="scientific">Fusarium pseudocircinatum</name>
    <dbReference type="NCBI Taxonomy" id="56676"/>
    <lineage>
        <taxon>Eukaryota</taxon>
        <taxon>Fungi</taxon>
        <taxon>Dikarya</taxon>
        <taxon>Ascomycota</taxon>
        <taxon>Pezizomycotina</taxon>
        <taxon>Sordariomycetes</taxon>
        <taxon>Hypocreomycetidae</taxon>
        <taxon>Hypocreales</taxon>
        <taxon>Nectriaceae</taxon>
        <taxon>Fusarium</taxon>
        <taxon>Fusarium fujikuroi species complex</taxon>
    </lineage>
</organism>
<sequence length="1865" mass="207640">MSPPLLKIVRTLKDSTFEACARISAHLKASASGTADTRPKADRNDLKSLTIELRLLGGTLYSLESLIVELSVDNDAADSTLGITPSASGSENDPSQEWPIIDGFEILLTAIKSFHHLATSDGIKAARSSLQDIRSKLAFVLGISDTLEDISLRLTLLESEPLPQLLVQKEYDPEAIESPVQAPYDDEQGEARPEDVSVWLNILNSPENDREPAEYNKEITLVQSRRITEPAYRIAATRWPKYAEIYWQKLRPQVCSLFRIQKSYNFVQWVLEYARETYPRTFGTMALSPRCLLELTDALCNGSVLPLHVAAALGLPNLCRDLLSMGANVNHPGLLGTPLYCALVGSKVLITRTEPVSWPTLLVGNDSDVDQAATILLLVENGADCSFRYSWKDATEEVSLAGLAFWTAMKTKHEAIFTNIIKGYANATQGQGSTDLAKGDALDSSFCLLLQREPVVKRGLLHRTRFARLLTYVYDLTLVDIETESTEHNWLQELVARLMVHANIKLSPVGDGKVDTLKDNNFAAAVRSAVLDFNVILVDRLIKDPRFCVNFKYDKEETLLHVAAESAQNEILEMLIEAGADTRARDSSGRTPLMVCNEVSPMAKLILEHGVPTFDKDNGGRNVWHYFAATNEDDILKFLWDNDPYKIRNLNAVDEQGRTPLQAAFAHVEALQQSPKTSTSAAPFAAYFLLEKSQGYIRAEGNENLARWAVEWGNLGLVRQLFHLFPQANMNDELLLKSLNMSASPELVSLVLDRAGPSRPFADGTTAAETAITNVKLLKEGRLTRNPSSHPSCTPNMTRSAYMKLLTPEVIKSRDSKGRGIWLRFTQDILTLMSTHAFGHPTSLYFLSSFICMAVSCLVEVGALADYEKESKKWAISCIATKGEFSVMPPEWNHWHIPFVATILADWVSDRDRQDIELGIMGFFNEDEAGHLLWKLVSFRMPEVVQLLVQCGCDAHKPRRPSPLNGRSVFETFLADQPIDVSMIRPLLFGTTHHQLRRQQQYTFTELVRVADETVAVEVLEQLINWGLDVDGLEIPATSPMKSPTSSPSLLTIAICSKKILLGRLLIERGADASLAPPNSISAYLLAAKLGYVVILEMIIEKVGSGEFPWLSVYEHMEDRDTYNALQFAAAGGHRDALTTLLEATPLLDKITATSPRFGRTCAHLAAKAGSLDCVKILLRYSKPLFSVKDHSGRTPLFLAIVGGNQELIQYMKDNLLDYDNPQDMGIISLNPVPARNDDNDDSDSDSLPESSHGEATHEQKISEPRQIGAMIADAIDHYQLSQDPLFRSILNHTSRKDLASAMMPCGGCTLLSYTAATNKIRPMLELVELGFTGFVAGCEEHWPDGYNALLCACLNIRKLMTTDLFISADKARSFFKLCLDAYLKAGMSWFHLPISPIQALFHFRNSGHDIIYHQKMVLEIFIKHLAEHAQRYWVQMRAIGVTAELEFSANESIQQRVLRYALNLRKQVTPDNAAATHSTVLHDVIPLCFRDGSKQFDGLATYHNVAKLLIKNGADVNAQDSELATPLHLAAHYGQMDMVLTLLRAGANPNLLCANGASALGQSVAYGDFRVTRCLLSNGASPMTSFDITFATVDVDVNIMRQLIELGADPYETRPGTGSTLTNAIYGSVEGMSLVLNGNFDFHRLAEQEPLFLSEILANRNLSSMELKAIIKRMPREYRARLVNFEPDDKYTPSFYIIRNDDPKLLQVLLDMGLDIEQEWHEKGTPLMFAARIGAFKCFKLLVRRGARLAYLTTGRRGEVIARSITEAAKLHPRLVQWALIDRHYETKYLTQAAQNGPFVPIKPWSGGRRAGYRVSGSGDEIPQLPTESMLDFLPRIARMKRGMRGRVLLPVELCDFARGYEQF</sequence>
<dbReference type="PANTHER" id="PTHR24198">
    <property type="entry name" value="ANKYRIN REPEAT AND PROTEIN KINASE DOMAIN-CONTAINING PROTEIN"/>
    <property type="match status" value="1"/>
</dbReference>
<accession>A0A8H5KWT4</accession>
<dbReference type="EMBL" id="JAAOAS010000276">
    <property type="protein sequence ID" value="KAF5582059.1"/>
    <property type="molecule type" value="Genomic_DNA"/>
</dbReference>
<evidence type="ECO:0000256" key="4">
    <source>
        <dbReference type="SAM" id="MobiDB-lite"/>
    </source>
</evidence>